<evidence type="ECO:0000256" key="3">
    <source>
        <dbReference type="ARBA" id="ARBA00022801"/>
    </source>
</evidence>
<dbReference type="NCBIfam" id="TIGR00079">
    <property type="entry name" value="pept_deformyl"/>
    <property type="match status" value="1"/>
</dbReference>
<comment type="caution">
    <text evidence="5">The sequence shown here is derived from an EMBL/GenBank/DDBJ whole genome shotgun (WGS) entry which is preliminary data.</text>
</comment>
<dbReference type="GO" id="GO:0046872">
    <property type="term" value="F:metal ion binding"/>
    <property type="evidence" value="ECO:0007669"/>
    <property type="project" value="UniProtKB-KW"/>
</dbReference>
<dbReference type="PRINTS" id="PR01576">
    <property type="entry name" value="PDEFORMYLASE"/>
</dbReference>
<dbReference type="Gene3D" id="3.90.45.10">
    <property type="entry name" value="Peptide deformylase"/>
    <property type="match status" value="1"/>
</dbReference>
<organism evidence="5">
    <name type="scientific">bioreactor metagenome</name>
    <dbReference type="NCBI Taxonomy" id="1076179"/>
    <lineage>
        <taxon>unclassified sequences</taxon>
        <taxon>metagenomes</taxon>
        <taxon>ecological metagenomes</taxon>
    </lineage>
</organism>
<dbReference type="SUPFAM" id="SSF56420">
    <property type="entry name" value="Peptide deformylase"/>
    <property type="match status" value="1"/>
</dbReference>
<dbReference type="InterPro" id="IPR023635">
    <property type="entry name" value="Peptide_deformylase"/>
</dbReference>
<dbReference type="PANTHER" id="PTHR10458">
    <property type="entry name" value="PEPTIDE DEFORMYLASE"/>
    <property type="match status" value="1"/>
</dbReference>
<dbReference type="InterPro" id="IPR036821">
    <property type="entry name" value="Peptide_deformylase_sf"/>
</dbReference>
<proteinExistence type="inferred from homology"/>
<dbReference type="CDD" id="cd00487">
    <property type="entry name" value="Pep_deformylase"/>
    <property type="match status" value="1"/>
</dbReference>
<dbReference type="EMBL" id="VSSQ01047027">
    <property type="protein sequence ID" value="MPN01001.1"/>
    <property type="molecule type" value="Genomic_DNA"/>
</dbReference>
<gene>
    <name evidence="5" type="primary">def2_2</name>
    <name evidence="5" type="ORF">SDC9_148199</name>
</gene>
<dbReference type="GO" id="GO:0006412">
    <property type="term" value="P:translation"/>
    <property type="evidence" value="ECO:0007669"/>
    <property type="project" value="UniProtKB-KW"/>
</dbReference>
<dbReference type="GO" id="GO:0042586">
    <property type="term" value="F:peptide deformylase activity"/>
    <property type="evidence" value="ECO:0007669"/>
    <property type="project" value="UniProtKB-EC"/>
</dbReference>
<reference evidence="5" key="1">
    <citation type="submission" date="2019-08" db="EMBL/GenBank/DDBJ databases">
        <authorList>
            <person name="Kucharzyk K."/>
            <person name="Murdoch R.W."/>
            <person name="Higgins S."/>
            <person name="Loffler F."/>
        </authorList>
    </citation>
    <scope>NUCLEOTIDE SEQUENCE</scope>
</reference>
<dbReference type="HAMAP" id="MF_00163">
    <property type="entry name" value="Pep_deformylase"/>
    <property type="match status" value="1"/>
</dbReference>
<sequence length="168" mass="18973">MSVLQIVYVPDPVLRRKAHKVTDFGKEFQTLVDNMIETLREAPGVGLAAPQVGVSERLIVVEYGDDDDETVPKKLFVVANPEIVFKSEEVVKGIEGCLSVPDLIGEVERHVKIEVRGLNRHGKPVKIKAEDWIARIFQHEIDHLDGILFTDRTDLVWQPRDEDEVPAD</sequence>
<dbReference type="AlphaFoldDB" id="A0A645EGF3"/>
<dbReference type="PIRSF" id="PIRSF004749">
    <property type="entry name" value="Pep_def"/>
    <property type="match status" value="1"/>
</dbReference>
<keyword evidence="3 5" id="KW-0378">Hydrolase</keyword>
<dbReference type="Pfam" id="PF01327">
    <property type="entry name" value="Pep_deformylase"/>
    <property type="match status" value="1"/>
</dbReference>
<evidence type="ECO:0000256" key="1">
    <source>
        <dbReference type="ARBA" id="ARBA00010759"/>
    </source>
</evidence>
<dbReference type="FunFam" id="3.90.45.10:FF:000003">
    <property type="entry name" value="Peptide deformylase"/>
    <property type="match status" value="1"/>
</dbReference>
<name>A0A645EGF3_9ZZZZ</name>
<comment type="similarity">
    <text evidence="1">Belongs to the polypeptide deformylase family.</text>
</comment>
<evidence type="ECO:0000256" key="2">
    <source>
        <dbReference type="ARBA" id="ARBA00022723"/>
    </source>
</evidence>
<accession>A0A645EGF3</accession>
<evidence type="ECO:0000313" key="5">
    <source>
        <dbReference type="EMBL" id="MPN01001.1"/>
    </source>
</evidence>
<protein>
    <submittedName>
        <fullName evidence="5">Peptide deformylase 2</fullName>
        <ecNumber evidence="5">3.5.1.88</ecNumber>
    </submittedName>
</protein>
<evidence type="ECO:0000256" key="4">
    <source>
        <dbReference type="ARBA" id="ARBA00022917"/>
    </source>
</evidence>
<keyword evidence="4" id="KW-0648">Protein biosynthesis</keyword>
<dbReference type="NCBIfam" id="NF001159">
    <property type="entry name" value="PRK00150.1-3"/>
    <property type="match status" value="1"/>
</dbReference>
<keyword evidence="2" id="KW-0479">Metal-binding</keyword>
<dbReference type="EC" id="3.5.1.88" evidence="5"/>
<dbReference type="PANTHER" id="PTHR10458:SF22">
    <property type="entry name" value="PEPTIDE DEFORMYLASE"/>
    <property type="match status" value="1"/>
</dbReference>
<dbReference type="GO" id="GO:0005739">
    <property type="term" value="C:mitochondrion"/>
    <property type="evidence" value="ECO:0007669"/>
    <property type="project" value="UniProtKB-ARBA"/>
</dbReference>